<dbReference type="STRING" id="388467.A19Y_0648"/>
<dbReference type="eggNOG" id="COG4636">
    <property type="taxonomic scope" value="Bacteria"/>
</dbReference>
<dbReference type="InterPro" id="IPR011335">
    <property type="entry name" value="Restrct_endonuc-II-like"/>
</dbReference>
<sequence>MSLFEPISSDLRLWIPEYKRGLYPDMMLFDDEPQLNGNRHDEVLNPLLIVEVLSPTTASYDRESKFRIYRTIPSFCEYLLIEQDEPFIKHYSRQSQGWLLSDFQGLEPSVTLDSVGIELPMAEIYRNVIFK</sequence>
<dbReference type="PATRIC" id="fig|388467.6.peg.587"/>
<dbReference type="SUPFAM" id="SSF52980">
    <property type="entry name" value="Restriction endonuclease-like"/>
    <property type="match status" value="1"/>
</dbReference>
<evidence type="ECO:0000259" key="1">
    <source>
        <dbReference type="Pfam" id="PF05685"/>
    </source>
</evidence>
<dbReference type="RefSeq" id="WP_081846320.1">
    <property type="nucleotide sequence ID" value="NZ_CM002803.1"/>
</dbReference>
<keyword evidence="3" id="KW-1185">Reference proteome</keyword>
<dbReference type="CDD" id="cd06260">
    <property type="entry name" value="DUF820-like"/>
    <property type="match status" value="1"/>
</dbReference>
<dbReference type="InterPro" id="IPR008538">
    <property type="entry name" value="Uma2"/>
</dbReference>
<feature type="domain" description="Putative restriction endonuclease" evidence="1">
    <location>
        <begin position="8"/>
        <end position="121"/>
    </location>
</feature>
<organism evidence="2 3">
    <name type="scientific">Planktothrix agardhii (strain NIVA-CYA 126/8)</name>
    <dbReference type="NCBI Taxonomy" id="388467"/>
    <lineage>
        <taxon>Bacteria</taxon>
        <taxon>Bacillati</taxon>
        <taxon>Cyanobacteriota</taxon>
        <taxon>Cyanophyceae</taxon>
        <taxon>Oscillatoriophycideae</taxon>
        <taxon>Oscillatoriales</taxon>
        <taxon>Microcoleaceae</taxon>
        <taxon>Planktothrix</taxon>
    </lineage>
</organism>
<evidence type="ECO:0000313" key="2">
    <source>
        <dbReference type="EMBL" id="KEI65823.1"/>
    </source>
</evidence>
<evidence type="ECO:0000313" key="3">
    <source>
        <dbReference type="Proteomes" id="UP000027395"/>
    </source>
</evidence>
<dbReference type="HOGENOM" id="CLU_076312_6_4_3"/>
<dbReference type="PANTHER" id="PTHR36558:SF1">
    <property type="entry name" value="RESTRICTION ENDONUCLEASE DOMAIN-CONTAINING PROTEIN-RELATED"/>
    <property type="match status" value="1"/>
</dbReference>
<accession>A0A073CDW6</accession>
<dbReference type="PANTHER" id="PTHR36558">
    <property type="entry name" value="GLR1098 PROTEIN"/>
    <property type="match status" value="1"/>
</dbReference>
<reference evidence="2 3" key="1">
    <citation type="journal article" date="2014" name="Appl. Environ. Microbiol.">
        <title>Elucidation of insertion elements encoded on plasmids and in vitro construction of shuttle vectors from the toxic cyanobacterium Planktothrix.</title>
        <authorList>
            <person name="Christiansen G."/>
            <person name="Goesmann A."/>
            <person name="Kurmayer R."/>
        </authorList>
    </citation>
    <scope>NUCLEOTIDE SEQUENCE [LARGE SCALE GENOMIC DNA]</scope>
    <source>
        <strain evidence="2 3">NIVA-CYA 126/8</strain>
    </source>
</reference>
<dbReference type="Pfam" id="PF05685">
    <property type="entry name" value="Uma2"/>
    <property type="match status" value="1"/>
</dbReference>
<protein>
    <recommendedName>
        <fullName evidence="1">Putative restriction endonuclease domain-containing protein</fullName>
    </recommendedName>
</protein>
<dbReference type="AlphaFoldDB" id="A0A073CDW6"/>
<dbReference type="InterPro" id="IPR012296">
    <property type="entry name" value="Nuclease_put_TT1808"/>
</dbReference>
<name>A0A073CDW6_PLAA1</name>
<gene>
    <name evidence="2" type="ORF">A19Y_0648</name>
</gene>
<dbReference type="Gene3D" id="3.90.1570.10">
    <property type="entry name" value="tt1808, chain A"/>
    <property type="match status" value="1"/>
</dbReference>
<dbReference type="EMBL" id="CM002803">
    <property type="protein sequence ID" value="KEI65823.1"/>
    <property type="molecule type" value="Genomic_DNA"/>
</dbReference>
<dbReference type="Proteomes" id="UP000027395">
    <property type="component" value="Chromosome"/>
</dbReference>
<proteinExistence type="predicted"/>